<protein>
    <recommendedName>
        <fullName evidence="2">protein-glutamate methylesterase</fullName>
        <ecNumber evidence="2">3.1.1.61</ecNumber>
    </recommendedName>
</protein>
<evidence type="ECO:0000259" key="6">
    <source>
        <dbReference type="PROSITE" id="PS50122"/>
    </source>
</evidence>
<keyword evidence="8" id="KW-1185">Reference proteome</keyword>
<dbReference type="GO" id="GO:0005737">
    <property type="term" value="C:cytoplasm"/>
    <property type="evidence" value="ECO:0007669"/>
    <property type="project" value="InterPro"/>
</dbReference>
<feature type="region of interest" description="Disordered" evidence="5">
    <location>
        <begin position="110"/>
        <end position="137"/>
    </location>
</feature>
<evidence type="ECO:0000256" key="4">
    <source>
        <dbReference type="PROSITE-ProRule" id="PRU00050"/>
    </source>
</evidence>
<dbReference type="RefSeq" id="WP_078758448.1">
    <property type="nucleotide sequence ID" value="NZ_FUXP01000006.1"/>
</dbReference>
<reference evidence="7 8" key="1">
    <citation type="submission" date="2017-02" db="EMBL/GenBank/DDBJ databases">
        <authorList>
            <person name="Peterson S.W."/>
        </authorList>
    </citation>
    <scope>NUCLEOTIDE SEQUENCE [LARGE SCALE GENOMIC DNA]</scope>
    <source>
        <strain evidence="7 8">DSM 21749</strain>
    </source>
</reference>
<feature type="region of interest" description="Disordered" evidence="5">
    <location>
        <begin position="271"/>
        <end position="331"/>
    </location>
</feature>
<comment type="catalytic activity">
    <reaction evidence="3">
        <text>[protein]-L-glutamate 5-O-methyl ester + H2O = L-glutamyl-[protein] + methanol + H(+)</text>
        <dbReference type="Rhea" id="RHEA:23236"/>
        <dbReference type="Rhea" id="RHEA-COMP:10208"/>
        <dbReference type="Rhea" id="RHEA-COMP:10311"/>
        <dbReference type="ChEBI" id="CHEBI:15377"/>
        <dbReference type="ChEBI" id="CHEBI:15378"/>
        <dbReference type="ChEBI" id="CHEBI:17790"/>
        <dbReference type="ChEBI" id="CHEBI:29973"/>
        <dbReference type="ChEBI" id="CHEBI:82795"/>
        <dbReference type="EC" id="3.1.1.61"/>
    </reaction>
</comment>
<evidence type="ECO:0000256" key="2">
    <source>
        <dbReference type="ARBA" id="ARBA00039140"/>
    </source>
</evidence>
<evidence type="ECO:0000256" key="5">
    <source>
        <dbReference type="SAM" id="MobiDB-lite"/>
    </source>
</evidence>
<dbReference type="EMBL" id="FUXP01000006">
    <property type="protein sequence ID" value="SKA08904.1"/>
    <property type="molecule type" value="Genomic_DNA"/>
</dbReference>
<dbReference type="PROSITE" id="PS50122">
    <property type="entry name" value="CHEB"/>
    <property type="match status" value="1"/>
</dbReference>
<accession>A0A1T4QYV9</accession>
<dbReference type="STRING" id="1122188.SAMN02745674_01873"/>
<dbReference type="Gene3D" id="3.40.50.180">
    <property type="entry name" value="Methylesterase CheB, C-terminal domain"/>
    <property type="match status" value="1"/>
</dbReference>
<dbReference type="Pfam" id="PF01339">
    <property type="entry name" value="CheB_methylest"/>
    <property type="match status" value="1"/>
</dbReference>
<name>A0A1T4QYV9_9GAMM</name>
<proteinExistence type="predicted"/>
<dbReference type="GO" id="GO:0006935">
    <property type="term" value="P:chemotaxis"/>
    <property type="evidence" value="ECO:0007669"/>
    <property type="project" value="InterPro"/>
</dbReference>
<evidence type="ECO:0000256" key="1">
    <source>
        <dbReference type="ARBA" id="ARBA00022801"/>
    </source>
</evidence>
<dbReference type="GO" id="GO:0008984">
    <property type="term" value="F:protein-glutamate methylesterase activity"/>
    <property type="evidence" value="ECO:0007669"/>
    <property type="project" value="UniProtKB-EC"/>
</dbReference>
<gene>
    <name evidence="7" type="ORF">SAMN02745674_01873</name>
</gene>
<dbReference type="EC" id="3.1.1.61" evidence="2"/>
<feature type="region of interest" description="Disordered" evidence="5">
    <location>
        <begin position="151"/>
        <end position="180"/>
    </location>
</feature>
<dbReference type="AlphaFoldDB" id="A0A1T4QYV9"/>
<sequence length="541" mass="56430">MTDEALRVALLARPGPARDRLLGVIGESGAQQVLEADPTSLEPAALAGAAPQLVLVVLDTATEDALDRFDDVLFDSGVDVIYEEAELIAAREGWEVARWQRHLLAKLQRHGDVLPPGREPDDDEEAPSPASEDAETGVAADAELALDLMVDDPADAPPSPDTVAAPSEEETVYAGPADPGMVPDELDVEWATDTGSSAESGESVELVPPATFESTPAQANPFDPVMAEGGDAEPFETLDVDFSFSEGPGETGLDASDTDPAFEVHVEQSEGLSFDDGEADFGGDAAGGFEESAGADEPDTRASDEPVAERRTSSFGELSLHDPETEADAPAFSADAGDAKNRFQRDLMELESRISGLELVDDSPARGPEKARGAVLVVAGIGGPDAVRQLLGAIPNDFPRPILIQQRLDGGRHDKLVAQMQRATSLPVRLAQDGQPLEAGCVYILPASVGVREEGGDLLFRDGADATEALPAADSAVLLLSGSDPALVDIVMKQGWAGALVAGQAADGCYDPAAPNALAARGGDTAPPVELARRLAERWAT</sequence>
<dbReference type="PANTHER" id="PTHR42872">
    <property type="entry name" value="PROTEIN-GLUTAMATE METHYLESTERASE/PROTEIN-GLUTAMINE GLUTAMINASE"/>
    <property type="match status" value="1"/>
</dbReference>
<comment type="caution">
    <text evidence="4">Lacks conserved residue(s) required for the propagation of feature annotation.</text>
</comment>
<evidence type="ECO:0000256" key="3">
    <source>
        <dbReference type="ARBA" id="ARBA00048267"/>
    </source>
</evidence>
<dbReference type="InterPro" id="IPR000673">
    <property type="entry name" value="Sig_transdc_resp-reg_Me-estase"/>
</dbReference>
<dbReference type="Proteomes" id="UP000190061">
    <property type="component" value="Unassembled WGS sequence"/>
</dbReference>
<dbReference type="OrthoDB" id="9793421at2"/>
<dbReference type="GO" id="GO:0000156">
    <property type="term" value="F:phosphorelay response regulator activity"/>
    <property type="evidence" value="ECO:0007669"/>
    <property type="project" value="InterPro"/>
</dbReference>
<evidence type="ECO:0000313" key="8">
    <source>
        <dbReference type="Proteomes" id="UP000190061"/>
    </source>
</evidence>
<evidence type="ECO:0000313" key="7">
    <source>
        <dbReference type="EMBL" id="SKA08904.1"/>
    </source>
</evidence>
<feature type="domain" description="CheB-type methylesterase" evidence="6">
    <location>
        <begin position="368"/>
        <end position="447"/>
    </location>
</feature>
<keyword evidence="1" id="KW-0378">Hydrolase</keyword>
<dbReference type="SUPFAM" id="SSF52738">
    <property type="entry name" value="Methylesterase CheB, C-terminal domain"/>
    <property type="match status" value="1"/>
</dbReference>
<dbReference type="InterPro" id="IPR035909">
    <property type="entry name" value="CheB_C"/>
</dbReference>
<organism evidence="7 8">
    <name type="scientific">Lysobacter spongiicola DSM 21749</name>
    <dbReference type="NCBI Taxonomy" id="1122188"/>
    <lineage>
        <taxon>Bacteria</taxon>
        <taxon>Pseudomonadati</taxon>
        <taxon>Pseudomonadota</taxon>
        <taxon>Gammaproteobacteria</taxon>
        <taxon>Lysobacterales</taxon>
        <taxon>Lysobacteraceae</taxon>
        <taxon>Novilysobacter</taxon>
    </lineage>
</organism>
<dbReference type="PANTHER" id="PTHR42872:SF6">
    <property type="entry name" value="PROTEIN-GLUTAMATE METHYLESTERASE_PROTEIN-GLUTAMINE GLUTAMINASE"/>
    <property type="match status" value="1"/>
</dbReference>
<feature type="compositionally biased region" description="Basic and acidic residues" evidence="5">
    <location>
        <begin position="298"/>
        <end position="312"/>
    </location>
</feature>